<sequence length="88" mass="10299">MFSYLQSLGDGLLRSSRSLCRPLARKRMVRPRRSKLSSSATRRIFNSRRHQLPLRLSHRHRHSRKAFQATSRYLFPVGGAQAHIQDSR</sequence>
<evidence type="ECO:0000313" key="1">
    <source>
        <dbReference type="EMBL" id="ORY88787.1"/>
    </source>
</evidence>
<accession>A0A1Y2FXK1</accession>
<keyword evidence="2" id="KW-1185">Reference proteome</keyword>
<dbReference type="InParanoid" id="A0A1Y2FXK1"/>
<organism evidence="1 2">
    <name type="scientific">Leucosporidium creatinivorum</name>
    <dbReference type="NCBI Taxonomy" id="106004"/>
    <lineage>
        <taxon>Eukaryota</taxon>
        <taxon>Fungi</taxon>
        <taxon>Dikarya</taxon>
        <taxon>Basidiomycota</taxon>
        <taxon>Pucciniomycotina</taxon>
        <taxon>Microbotryomycetes</taxon>
        <taxon>Leucosporidiales</taxon>
        <taxon>Leucosporidium</taxon>
    </lineage>
</organism>
<dbReference type="AlphaFoldDB" id="A0A1Y2FXK1"/>
<dbReference type="EMBL" id="MCGR01000008">
    <property type="protein sequence ID" value="ORY88787.1"/>
    <property type="molecule type" value="Genomic_DNA"/>
</dbReference>
<evidence type="ECO:0000313" key="2">
    <source>
        <dbReference type="Proteomes" id="UP000193467"/>
    </source>
</evidence>
<proteinExistence type="predicted"/>
<protein>
    <submittedName>
        <fullName evidence="1">Uncharacterized protein</fullName>
    </submittedName>
</protein>
<reference evidence="1 2" key="1">
    <citation type="submission" date="2016-07" db="EMBL/GenBank/DDBJ databases">
        <title>Pervasive Adenine N6-methylation of Active Genes in Fungi.</title>
        <authorList>
            <consortium name="DOE Joint Genome Institute"/>
            <person name="Mondo S.J."/>
            <person name="Dannebaum R.O."/>
            <person name="Kuo R.C."/>
            <person name="Labutti K."/>
            <person name="Haridas S."/>
            <person name="Kuo A."/>
            <person name="Salamov A."/>
            <person name="Ahrendt S.R."/>
            <person name="Lipzen A."/>
            <person name="Sullivan W."/>
            <person name="Andreopoulos W.B."/>
            <person name="Clum A."/>
            <person name="Lindquist E."/>
            <person name="Daum C."/>
            <person name="Ramamoorthy G.K."/>
            <person name="Gryganskyi A."/>
            <person name="Culley D."/>
            <person name="Magnuson J.K."/>
            <person name="James T.Y."/>
            <person name="O'Malley M.A."/>
            <person name="Stajich J.E."/>
            <person name="Spatafora J.W."/>
            <person name="Visel A."/>
            <person name="Grigoriev I.V."/>
        </authorList>
    </citation>
    <scope>NUCLEOTIDE SEQUENCE [LARGE SCALE GENOMIC DNA]</scope>
    <source>
        <strain evidence="1 2">62-1032</strain>
    </source>
</reference>
<dbReference type="Proteomes" id="UP000193467">
    <property type="component" value="Unassembled WGS sequence"/>
</dbReference>
<gene>
    <name evidence="1" type="ORF">BCR35DRAFT_301120</name>
</gene>
<comment type="caution">
    <text evidence="1">The sequence shown here is derived from an EMBL/GenBank/DDBJ whole genome shotgun (WGS) entry which is preliminary data.</text>
</comment>
<name>A0A1Y2FXK1_9BASI</name>